<feature type="region of interest" description="Disordered" evidence="1">
    <location>
        <begin position="177"/>
        <end position="213"/>
    </location>
</feature>
<feature type="region of interest" description="Disordered" evidence="1">
    <location>
        <begin position="53"/>
        <end position="138"/>
    </location>
</feature>
<evidence type="ECO:0000256" key="2">
    <source>
        <dbReference type="SAM" id="Phobius"/>
    </source>
</evidence>
<gene>
    <name evidence="3" type="ORF">DRE_04179</name>
</gene>
<organism evidence="3 4">
    <name type="scientific">Drechslerella stenobrocha 248</name>
    <dbReference type="NCBI Taxonomy" id="1043628"/>
    <lineage>
        <taxon>Eukaryota</taxon>
        <taxon>Fungi</taxon>
        <taxon>Dikarya</taxon>
        <taxon>Ascomycota</taxon>
        <taxon>Pezizomycotina</taxon>
        <taxon>Orbiliomycetes</taxon>
        <taxon>Orbiliales</taxon>
        <taxon>Orbiliaceae</taxon>
        <taxon>Drechslerella</taxon>
    </lineage>
</organism>
<keyword evidence="2" id="KW-1133">Transmembrane helix</keyword>
<keyword evidence="2" id="KW-0472">Membrane</keyword>
<name>W7I2Q0_9PEZI</name>
<dbReference type="OrthoDB" id="4721035at2759"/>
<protein>
    <submittedName>
        <fullName evidence="3">Uncharacterized protein</fullName>
    </submittedName>
</protein>
<sequence>MAAKPNKTPTPGLPYANPAFSSSEDTHPAKHNPSWTDPLPFAARFEPLRQTFLPAKPLLPGPPNTALSNTQNPAFGPGLPHDPLATEASAMTGSSPPAPSIPSRSSKRLSHQALDGSSSIFSIPTSPLGQKRPSRFQSDFSYLKGTPRQKSPDPAFKAHRRAFSEEANLHKKSVFHEEVADEREENGEETTGTNNARGGMAQHGGSRAPNAPPSNPTGLGLSYVPANEGSGKIGKEYTNVPPDDDDDDYTSIDGVIMKTRKPKMDWLNIMILILSIYSTVGSILFFVVAAAKPRYGTRVSTSTGLRPQDAQLISAIFAKTIEISFVSVFVSFLGQVLSRRALMTRSKGVNIAELSMRSWVTQPGTLITHTSSVRFAGLTFLGALSLTATLFATFYTTAADTLVSPKLAWGSPQPRNLTGLVHTSYANTAYRSQECQTVISTEEDPQAEGYFTSLAKSTCDNILSAGRSYRDLSDWNAAWVQAQGQPFADAKKRPAAPSALNLVNCAGAWMHVSAENGVNRAVLAMPHPGVISATRNSSLNGILQPEESGSGYGSFFVQASVPNPALTVTCAPVSNSSLDWYLIQSNSTNLERNGTADAFIQQTFDFTNNATFQDTAGAFLRTGPYEAPRFAKRPVRYNTILARSTSPSVFLLVRTPADRYVMCGMTGMITPNCSTEFQAFESSGNATANCDLNNHLAFKEDLARLGVSTAERPIPGALGAPVADSIAPDFRFIADPVLRSVALNTGVTDGHASIGRFLSQIALDTRELNLNPARPSLAEGLAVVLGNAMITSAADSVFTTYYPYVDPILDPPMLEFFNAQVATIEYASGAGSGWKPVFYVVLAGVMVMNVFCLIYFAFVRDGFVTDWTEVQNLVCVTMDGGVLRSPYTDSPDVRGMGGAGGEPWKGTGGTGPAGGQYKVGFWFTERDGRWYVTDRAVSDKSAAAKEYGGV</sequence>
<keyword evidence="2" id="KW-0812">Transmembrane</keyword>
<feature type="compositionally biased region" description="Low complexity" evidence="1">
    <location>
        <begin position="189"/>
        <end position="199"/>
    </location>
</feature>
<dbReference type="AlphaFoldDB" id="W7I2Q0"/>
<feature type="transmembrane region" description="Helical" evidence="2">
    <location>
        <begin position="375"/>
        <end position="395"/>
    </location>
</feature>
<feature type="compositionally biased region" description="Polar residues" evidence="1">
    <location>
        <begin position="115"/>
        <end position="128"/>
    </location>
</feature>
<keyword evidence="4" id="KW-1185">Reference proteome</keyword>
<dbReference type="EMBL" id="KI966416">
    <property type="protein sequence ID" value="EWC46692.1"/>
    <property type="molecule type" value="Genomic_DNA"/>
</dbReference>
<feature type="transmembrane region" description="Helical" evidence="2">
    <location>
        <begin position="266"/>
        <end position="291"/>
    </location>
</feature>
<feature type="transmembrane region" description="Helical" evidence="2">
    <location>
        <begin position="311"/>
        <end position="337"/>
    </location>
</feature>
<feature type="compositionally biased region" description="Acidic residues" evidence="1">
    <location>
        <begin position="179"/>
        <end position="188"/>
    </location>
</feature>
<accession>W7I2Q0</accession>
<feature type="region of interest" description="Disordered" evidence="1">
    <location>
        <begin position="1"/>
        <end position="38"/>
    </location>
</feature>
<evidence type="ECO:0000313" key="4">
    <source>
        <dbReference type="Proteomes" id="UP000024837"/>
    </source>
</evidence>
<feature type="transmembrane region" description="Helical" evidence="2">
    <location>
        <begin position="837"/>
        <end position="858"/>
    </location>
</feature>
<evidence type="ECO:0000313" key="3">
    <source>
        <dbReference type="EMBL" id="EWC46692.1"/>
    </source>
</evidence>
<proteinExistence type="predicted"/>
<evidence type="ECO:0000256" key="1">
    <source>
        <dbReference type="SAM" id="MobiDB-lite"/>
    </source>
</evidence>
<dbReference type="HOGENOM" id="CLU_012014_1_0_1"/>
<reference evidence="3 4" key="1">
    <citation type="submission" date="2013-05" db="EMBL/GenBank/DDBJ databases">
        <title>Drechslerella stenobrocha genome reveals carnivorous origination and mechanical trapping mechanism of predatory fungi.</title>
        <authorList>
            <person name="Liu X."/>
            <person name="Zhang W."/>
            <person name="Liu K."/>
        </authorList>
    </citation>
    <scope>NUCLEOTIDE SEQUENCE [LARGE SCALE GENOMIC DNA]</scope>
    <source>
        <strain evidence="3 4">248</strain>
    </source>
</reference>
<dbReference type="Proteomes" id="UP000024837">
    <property type="component" value="Unassembled WGS sequence"/>
</dbReference>